<name>A0A8S5QYA5_9CAUD</name>
<proteinExistence type="predicted"/>
<evidence type="ECO:0000313" key="1">
    <source>
        <dbReference type="EMBL" id="DAE24072.1"/>
    </source>
</evidence>
<reference evidence="1" key="1">
    <citation type="journal article" date="2021" name="Proc. Natl. Acad. Sci. U.S.A.">
        <title>A Catalog of Tens of Thousands of Viruses from Human Metagenomes Reveals Hidden Associations with Chronic Diseases.</title>
        <authorList>
            <person name="Tisza M.J."/>
            <person name="Buck C.B."/>
        </authorList>
    </citation>
    <scope>NUCLEOTIDE SEQUENCE</scope>
    <source>
        <strain evidence="1">Ctg6Y13</strain>
    </source>
</reference>
<sequence>MKNISIDMLLENSKKLAEKKTVKVEVAELGGVLELEVLNRMEILDILTNSNSTDKDSELVYTSGKIFKDDKLITQLGCEMNPAEIVPKVLSHSTITGISELLMKKAGWNEKFTVEEVVEEIKN</sequence>
<dbReference type="EMBL" id="BK015766">
    <property type="protein sequence ID" value="DAE24072.1"/>
    <property type="molecule type" value="Genomic_DNA"/>
</dbReference>
<accession>A0A8S5QYA5</accession>
<protein>
    <submittedName>
        <fullName evidence="1">YqbN</fullName>
    </submittedName>
</protein>
<organism evidence="1">
    <name type="scientific">Siphoviridae sp. ctg6Y13</name>
    <dbReference type="NCBI Taxonomy" id="2826419"/>
    <lineage>
        <taxon>Viruses</taxon>
        <taxon>Duplodnaviria</taxon>
        <taxon>Heunggongvirae</taxon>
        <taxon>Uroviricota</taxon>
        <taxon>Caudoviricetes</taxon>
    </lineage>
</organism>